<dbReference type="PANTHER" id="PTHR15036:SF49">
    <property type="entry name" value="AXOTACTIN"/>
    <property type="match status" value="1"/>
</dbReference>
<accession>A0AA36HA12</accession>
<sequence length="248" mass="27701">MYNKRQCSEFVTSFVSQSKYVLNLLLQDVLWHGNGTKAGTHVESEEIFEKCCGAKDHIPKKDPGHFDDGAFFDGTHEYAYLSGGNKPIFSSTTSDFSFEFRANSSDGILWSESEWLGSGRSDFLIIHLRKGKVNVAVNLGNDRLKPVSTNKSVVRGKWHRVAVERREHRTTVNVDGKLTTIISSEGATQLNTNGLVYLGGRLGNPKRFRIKGTFVGCIRRVKINGIRINLLHDVISAQPPLRCHPTLV</sequence>
<keyword evidence="4" id="KW-1185">Reference proteome</keyword>
<dbReference type="SMART" id="SM00282">
    <property type="entry name" value="LamG"/>
    <property type="match status" value="1"/>
</dbReference>
<dbReference type="PROSITE" id="PS50025">
    <property type="entry name" value="LAM_G_DOMAIN"/>
    <property type="match status" value="1"/>
</dbReference>
<dbReference type="InterPro" id="IPR001791">
    <property type="entry name" value="Laminin_G"/>
</dbReference>
<comment type="caution">
    <text evidence="3">The sequence shown here is derived from an EMBL/GenBank/DDBJ whole genome shotgun (WGS) entry which is preliminary data.</text>
</comment>
<name>A0AA36HA12_CYLNA</name>
<dbReference type="Proteomes" id="UP001176961">
    <property type="component" value="Unassembled WGS sequence"/>
</dbReference>
<protein>
    <recommendedName>
        <fullName evidence="2">Laminin G domain-containing protein</fullName>
    </recommendedName>
</protein>
<dbReference type="Pfam" id="PF02210">
    <property type="entry name" value="Laminin_G_2"/>
    <property type="match status" value="1"/>
</dbReference>
<dbReference type="PANTHER" id="PTHR15036">
    <property type="entry name" value="PIKACHURIN-LIKE PROTEIN"/>
    <property type="match status" value="1"/>
</dbReference>
<dbReference type="Gene3D" id="2.60.120.200">
    <property type="match status" value="1"/>
</dbReference>
<reference evidence="3" key="1">
    <citation type="submission" date="2023-07" db="EMBL/GenBank/DDBJ databases">
        <authorList>
            <consortium name="CYATHOMIX"/>
        </authorList>
    </citation>
    <scope>NUCLEOTIDE SEQUENCE</scope>
    <source>
        <strain evidence="3">N/A</strain>
    </source>
</reference>
<dbReference type="InterPro" id="IPR013320">
    <property type="entry name" value="ConA-like_dom_sf"/>
</dbReference>
<dbReference type="EMBL" id="CATQJL010000316">
    <property type="protein sequence ID" value="CAJ0606521.1"/>
    <property type="molecule type" value="Genomic_DNA"/>
</dbReference>
<evidence type="ECO:0000313" key="4">
    <source>
        <dbReference type="Proteomes" id="UP001176961"/>
    </source>
</evidence>
<evidence type="ECO:0000313" key="3">
    <source>
        <dbReference type="EMBL" id="CAJ0606521.1"/>
    </source>
</evidence>
<dbReference type="AlphaFoldDB" id="A0AA36HA12"/>
<organism evidence="3 4">
    <name type="scientific">Cylicocyclus nassatus</name>
    <name type="common">Nematode worm</name>
    <dbReference type="NCBI Taxonomy" id="53992"/>
    <lineage>
        <taxon>Eukaryota</taxon>
        <taxon>Metazoa</taxon>
        <taxon>Ecdysozoa</taxon>
        <taxon>Nematoda</taxon>
        <taxon>Chromadorea</taxon>
        <taxon>Rhabditida</taxon>
        <taxon>Rhabditina</taxon>
        <taxon>Rhabditomorpha</taxon>
        <taxon>Strongyloidea</taxon>
        <taxon>Strongylidae</taxon>
        <taxon>Cylicocyclus</taxon>
    </lineage>
</organism>
<gene>
    <name evidence="3" type="ORF">CYNAS_LOCUS18504</name>
</gene>
<dbReference type="GO" id="GO:0016020">
    <property type="term" value="C:membrane"/>
    <property type="evidence" value="ECO:0007669"/>
    <property type="project" value="UniProtKB-SubCell"/>
</dbReference>
<dbReference type="SUPFAM" id="SSF49899">
    <property type="entry name" value="Concanavalin A-like lectins/glucanases"/>
    <property type="match status" value="1"/>
</dbReference>
<dbReference type="CDD" id="cd00110">
    <property type="entry name" value="LamG"/>
    <property type="match status" value="1"/>
</dbReference>
<comment type="caution">
    <text evidence="1">Lacks conserved residue(s) required for the propagation of feature annotation.</text>
</comment>
<proteinExistence type="predicted"/>
<evidence type="ECO:0000259" key="2">
    <source>
        <dbReference type="PROSITE" id="PS50025"/>
    </source>
</evidence>
<feature type="domain" description="Laminin G" evidence="2">
    <location>
        <begin position="68"/>
        <end position="243"/>
    </location>
</feature>
<dbReference type="InterPro" id="IPR050372">
    <property type="entry name" value="Neurexin-related_CASP"/>
</dbReference>
<evidence type="ECO:0000256" key="1">
    <source>
        <dbReference type="PROSITE-ProRule" id="PRU00122"/>
    </source>
</evidence>